<dbReference type="STRING" id="1178482.AR456_08195"/>
<dbReference type="GO" id="GO:0019867">
    <property type="term" value="C:outer membrane"/>
    <property type="evidence" value="ECO:0007669"/>
    <property type="project" value="InterPro"/>
</dbReference>
<gene>
    <name evidence="7" type="ORF">BJB45_06875</name>
</gene>
<dbReference type="Pfam" id="PF04390">
    <property type="entry name" value="LptE"/>
    <property type="match status" value="1"/>
</dbReference>
<dbReference type="PANTHER" id="PTHR38098">
    <property type="entry name" value="LPS-ASSEMBLY LIPOPROTEIN LPTE"/>
    <property type="match status" value="1"/>
</dbReference>
<reference evidence="7 8" key="1">
    <citation type="submission" date="2013-08" db="EMBL/GenBank/DDBJ databases">
        <title>draft genome of Halomonas huanghegensis, strain BJGMM-B45T.</title>
        <authorList>
            <person name="Miao C."/>
            <person name="Wan Y."/>
            <person name="Jin W."/>
        </authorList>
    </citation>
    <scope>NUCLEOTIDE SEQUENCE [LARGE SCALE GENOMIC DNA]</scope>
    <source>
        <strain evidence="7 8">BJGMM-B45</strain>
    </source>
</reference>
<dbReference type="GO" id="GO:0001530">
    <property type="term" value="F:lipopolysaccharide binding"/>
    <property type="evidence" value="ECO:0007669"/>
    <property type="project" value="TreeGrafter"/>
</dbReference>
<dbReference type="GO" id="GO:0043165">
    <property type="term" value="P:Gram-negative-bacterium-type cell outer membrane assembly"/>
    <property type="evidence" value="ECO:0007669"/>
    <property type="project" value="InterPro"/>
</dbReference>
<dbReference type="RefSeq" id="WP_021820911.1">
    <property type="nucleotide sequence ID" value="NZ_AVBC01000045.1"/>
</dbReference>
<organism evidence="7 8">
    <name type="scientific">Halomonas huangheensis</name>
    <dbReference type="NCBI Taxonomy" id="1178482"/>
    <lineage>
        <taxon>Bacteria</taxon>
        <taxon>Pseudomonadati</taxon>
        <taxon>Pseudomonadota</taxon>
        <taxon>Gammaproteobacteria</taxon>
        <taxon>Oceanospirillales</taxon>
        <taxon>Halomonadaceae</taxon>
        <taxon>Halomonas</taxon>
    </lineage>
</organism>
<evidence type="ECO:0008006" key="9">
    <source>
        <dbReference type="Google" id="ProtNLM"/>
    </source>
</evidence>
<dbReference type="OrthoDB" id="6182244at2"/>
<feature type="region of interest" description="Disordered" evidence="6">
    <location>
        <begin position="171"/>
        <end position="194"/>
    </location>
</feature>
<dbReference type="GO" id="GO:1990351">
    <property type="term" value="C:transporter complex"/>
    <property type="evidence" value="ECO:0007669"/>
    <property type="project" value="TreeGrafter"/>
</dbReference>
<dbReference type="InterPro" id="IPR007485">
    <property type="entry name" value="LPS_assembly_LptE"/>
</dbReference>
<dbReference type="EMBL" id="AVBC01000045">
    <property type="protein sequence ID" value="ERL49498.1"/>
    <property type="molecule type" value="Genomic_DNA"/>
</dbReference>
<evidence type="ECO:0000256" key="4">
    <source>
        <dbReference type="ARBA" id="ARBA00023237"/>
    </source>
</evidence>
<keyword evidence="2" id="KW-0472">Membrane</keyword>
<dbReference type="PROSITE" id="PS51257">
    <property type="entry name" value="PROKAR_LIPOPROTEIN"/>
    <property type="match status" value="1"/>
</dbReference>
<evidence type="ECO:0000256" key="1">
    <source>
        <dbReference type="ARBA" id="ARBA00022729"/>
    </source>
</evidence>
<keyword evidence="1" id="KW-0732">Signal</keyword>
<dbReference type="GO" id="GO:0015920">
    <property type="term" value="P:lipopolysaccharide transport"/>
    <property type="evidence" value="ECO:0007669"/>
    <property type="project" value="TreeGrafter"/>
</dbReference>
<keyword evidence="5" id="KW-0449">Lipoprotein</keyword>
<keyword evidence="3" id="KW-0564">Palmitate</keyword>
<dbReference type="Gene3D" id="3.30.160.150">
    <property type="entry name" value="Lipoprotein like domain"/>
    <property type="match status" value="1"/>
</dbReference>
<evidence type="ECO:0000256" key="6">
    <source>
        <dbReference type="SAM" id="MobiDB-lite"/>
    </source>
</evidence>
<comment type="caution">
    <text evidence="7">The sequence shown here is derived from an EMBL/GenBank/DDBJ whole genome shotgun (WGS) entry which is preliminary data.</text>
</comment>
<dbReference type="PATRIC" id="fig|1178482.3.peg.3944"/>
<protein>
    <recommendedName>
        <fullName evidence="9">LPS-assembly lipoprotein LptE</fullName>
    </recommendedName>
</protein>
<evidence type="ECO:0000313" key="8">
    <source>
        <dbReference type="Proteomes" id="UP000019113"/>
    </source>
</evidence>
<evidence type="ECO:0000256" key="2">
    <source>
        <dbReference type="ARBA" id="ARBA00023136"/>
    </source>
</evidence>
<evidence type="ECO:0000313" key="7">
    <source>
        <dbReference type="EMBL" id="ERL49498.1"/>
    </source>
</evidence>
<dbReference type="KEGG" id="hhu:AR456_08195"/>
<evidence type="ECO:0000256" key="5">
    <source>
        <dbReference type="ARBA" id="ARBA00023288"/>
    </source>
</evidence>
<name>W1N1Y5_9GAMM</name>
<accession>W1N1Y5</accession>
<dbReference type="eggNOG" id="COG2980">
    <property type="taxonomic scope" value="Bacteria"/>
</dbReference>
<sequence>MLQRRQFLGFTLSAGLALALAGCGFHLRGLDGDVLSLDQLAIAGPGAESPFAEQLIEQLEAHGTQVTDNAPLRLNLNPEDSFIRAGGILNSGGQDETVVLNIPYSIQRTADSAYLVSRETLETTDTYTLQDGNLLSRDDLREEAQDRARREAVRQMIDRLRALPLSGDAAAVTPTAAAPGQAEASTPLESRATE</sequence>
<dbReference type="AlphaFoldDB" id="W1N1Y5"/>
<dbReference type="PANTHER" id="PTHR38098:SF1">
    <property type="entry name" value="LPS-ASSEMBLY LIPOPROTEIN LPTE"/>
    <property type="match status" value="1"/>
</dbReference>
<evidence type="ECO:0000256" key="3">
    <source>
        <dbReference type="ARBA" id="ARBA00023139"/>
    </source>
</evidence>
<keyword evidence="4" id="KW-0998">Cell outer membrane</keyword>
<keyword evidence="8" id="KW-1185">Reference proteome</keyword>
<dbReference type="Proteomes" id="UP000019113">
    <property type="component" value="Unassembled WGS sequence"/>
</dbReference>
<proteinExistence type="predicted"/>